<organism evidence="8">
    <name type="scientific">Menopon gallinae</name>
    <name type="common">poultry shaft louse</name>
    <dbReference type="NCBI Taxonomy" id="328185"/>
    <lineage>
        <taxon>Eukaryota</taxon>
        <taxon>Metazoa</taxon>
        <taxon>Ecdysozoa</taxon>
        <taxon>Arthropoda</taxon>
        <taxon>Hexapoda</taxon>
        <taxon>Insecta</taxon>
        <taxon>Pterygota</taxon>
        <taxon>Neoptera</taxon>
        <taxon>Paraneoptera</taxon>
        <taxon>Psocodea</taxon>
        <taxon>Troctomorpha</taxon>
        <taxon>Phthiraptera</taxon>
        <taxon>Amblycera</taxon>
        <taxon>Menoponidae</taxon>
        <taxon>Menopon</taxon>
    </lineage>
</organism>
<dbReference type="FunFam" id="3.60.110.10:FF:000002">
    <property type="entry name" value="Nitrilase family member 2"/>
    <property type="match status" value="1"/>
</dbReference>
<evidence type="ECO:0000256" key="4">
    <source>
        <dbReference type="ARBA" id="ARBA00039118"/>
    </source>
</evidence>
<dbReference type="Gene3D" id="3.60.110.10">
    <property type="entry name" value="Carbon-nitrogen hydrolase"/>
    <property type="match status" value="1"/>
</dbReference>
<dbReference type="InterPro" id="IPR045254">
    <property type="entry name" value="Nit1/2_C-N_Hydrolase"/>
</dbReference>
<evidence type="ECO:0000313" key="8">
    <source>
        <dbReference type="EMBL" id="KAL0269489.1"/>
    </source>
</evidence>
<proteinExistence type="inferred from homology"/>
<comment type="catalytic activity">
    <reaction evidence="3">
        <text>2-oxoglutaramate + H2O = 2-oxoglutarate + NH4(+)</text>
        <dbReference type="Rhea" id="RHEA:32963"/>
        <dbReference type="ChEBI" id="CHEBI:15377"/>
        <dbReference type="ChEBI" id="CHEBI:16769"/>
        <dbReference type="ChEBI" id="CHEBI:16810"/>
        <dbReference type="ChEBI" id="CHEBI:28938"/>
        <dbReference type="EC" id="3.5.1.3"/>
    </reaction>
    <physiologicalReaction direction="left-to-right" evidence="3">
        <dbReference type="Rhea" id="RHEA:32964"/>
    </physiologicalReaction>
</comment>
<dbReference type="PANTHER" id="PTHR23088:SF30">
    <property type="entry name" value="OMEGA-AMIDASE NIT2"/>
    <property type="match status" value="1"/>
</dbReference>
<dbReference type="GO" id="GO:0006528">
    <property type="term" value="P:asparagine metabolic process"/>
    <property type="evidence" value="ECO:0007669"/>
    <property type="project" value="TreeGrafter"/>
</dbReference>
<evidence type="ECO:0000256" key="6">
    <source>
        <dbReference type="ARBA" id="ARBA00048745"/>
    </source>
</evidence>
<dbReference type="GO" id="GO:0006541">
    <property type="term" value="P:glutamine metabolic process"/>
    <property type="evidence" value="ECO:0007669"/>
    <property type="project" value="TreeGrafter"/>
</dbReference>
<comment type="catalytic activity">
    <reaction evidence="6">
        <text>2-oxosuccinamate + H2O = oxaloacetate + NH4(+)</text>
        <dbReference type="Rhea" id="RHEA:59412"/>
        <dbReference type="ChEBI" id="CHEBI:15377"/>
        <dbReference type="ChEBI" id="CHEBI:16452"/>
        <dbReference type="ChEBI" id="CHEBI:28938"/>
        <dbReference type="ChEBI" id="CHEBI:57735"/>
        <dbReference type="EC" id="3.5.1.3"/>
    </reaction>
    <physiologicalReaction direction="left-to-right" evidence="6">
        <dbReference type="Rhea" id="RHEA:59413"/>
    </physiologicalReaction>
</comment>
<dbReference type="GO" id="GO:0005739">
    <property type="term" value="C:mitochondrion"/>
    <property type="evidence" value="ECO:0007669"/>
    <property type="project" value="TreeGrafter"/>
</dbReference>
<comment type="caution">
    <text evidence="8">The sequence shown here is derived from an EMBL/GenBank/DDBJ whole genome shotgun (WGS) entry which is preliminary data.</text>
</comment>
<dbReference type="PANTHER" id="PTHR23088">
    <property type="entry name" value="NITRILASE-RELATED"/>
    <property type="match status" value="1"/>
</dbReference>
<sequence>MAARRFTMSMIQFKVGEDKCENIRRAVCFIKAAVKNGSNLVALPECFNSPYGTGYFKQYAEPIPTGETSCALSKVAKECGVYVVGGSIPESDGCSFYNTCTVWNPSGELIARHRKVHLFDIDIPGGISFKESDVLSAGNNLTTFQTDVCKIGLGICYDLRFEEMGRLYRRQDCDMILYPGAFNMTTGPSHWETMLRARAIDNQVFVGGIAPATDQCASYVSYGHSMLVSPWGRILARAEYEEAILYANIDIDEVHTVRGQIPTEKQRRHDIYETINKMCVPSVQKPCSPKPFKKRTK</sequence>
<dbReference type="SUPFAM" id="SSF56317">
    <property type="entry name" value="Carbon-nitrogen hydrolase"/>
    <property type="match status" value="1"/>
</dbReference>
<dbReference type="EC" id="3.5.1.3" evidence="4"/>
<dbReference type="InterPro" id="IPR036526">
    <property type="entry name" value="C-N_Hydrolase_sf"/>
</dbReference>
<dbReference type="AlphaFoldDB" id="A0AAW2HHV9"/>
<comment type="similarity">
    <text evidence="1">Belongs to the carbon-nitrogen hydrolase superfamily. NIT1/NIT2 family.</text>
</comment>
<dbReference type="EMBL" id="JARGDH010000004">
    <property type="protein sequence ID" value="KAL0269489.1"/>
    <property type="molecule type" value="Genomic_DNA"/>
</dbReference>
<accession>A0AAW2HHV9</accession>
<protein>
    <recommendedName>
        <fullName evidence="4">omega-amidase</fullName>
        <ecNumber evidence="4">3.5.1.3</ecNumber>
    </recommendedName>
    <alternativeName>
        <fullName evidence="5">Nitrilase homolog 2</fullName>
    </alternativeName>
</protein>
<evidence type="ECO:0000256" key="3">
    <source>
        <dbReference type="ARBA" id="ARBA00036637"/>
    </source>
</evidence>
<keyword evidence="2" id="KW-0378">Hydrolase</keyword>
<feature type="domain" description="CN hydrolase" evidence="7">
    <location>
        <begin position="6"/>
        <end position="251"/>
    </location>
</feature>
<dbReference type="Pfam" id="PF00795">
    <property type="entry name" value="CN_hydrolase"/>
    <property type="match status" value="1"/>
</dbReference>
<dbReference type="InterPro" id="IPR003010">
    <property type="entry name" value="C-N_Hydrolase"/>
</dbReference>
<dbReference type="PROSITE" id="PS50263">
    <property type="entry name" value="CN_HYDROLASE"/>
    <property type="match status" value="1"/>
</dbReference>
<evidence type="ECO:0000256" key="1">
    <source>
        <dbReference type="ARBA" id="ARBA00010613"/>
    </source>
</evidence>
<evidence type="ECO:0000256" key="2">
    <source>
        <dbReference type="ARBA" id="ARBA00022801"/>
    </source>
</evidence>
<gene>
    <name evidence="8" type="ORF">PYX00_007199</name>
</gene>
<dbReference type="GO" id="GO:0050152">
    <property type="term" value="F:omega-amidase activity"/>
    <property type="evidence" value="ECO:0007669"/>
    <property type="project" value="UniProtKB-EC"/>
</dbReference>
<reference evidence="8" key="1">
    <citation type="journal article" date="2024" name="Gigascience">
        <title>Chromosome-level genome of the poultry shaft louse Menopon gallinae provides insight into the host-switching and adaptive evolution of parasitic lice.</title>
        <authorList>
            <person name="Xu Y."/>
            <person name="Ma L."/>
            <person name="Liu S."/>
            <person name="Liang Y."/>
            <person name="Liu Q."/>
            <person name="He Z."/>
            <person name="Tian L."/>
            <person name="Duan Y."/>
            <person name="Cai W."/>
            <person name="Li H."/>
            <person name="Song F."/>
        </authorList>
    </citation>
    <scope>NUCLEOTIDE SEQUENCE</scope>
    <source>
        <strain evidence="8">Cailab_2023a</strain>
    </source>
</reference>
<evidence type="ECO:0000259" key="7">
    <source>
        <dbReference type="PROSITE" id="PS50263"/>
    </source>
</evidence>
<name>A0AAW2HHV9_9NEOP</name>
<dbReference type="GO" id="GO:0006107">
    <property type="term" value="P:oxaloacetate metabolic process"/>
    <property type="evidence" value="ECO:0007669"/>
    <property type="project" value="TreeGrafter"/>
</dbReference>
<evidence type="ECO:0000256" key="5">
    <source>
        <dbReference type="ARBA" id="ARBA00041576"/>
    </source>
</evidence>
<dbReference type="CDD" id="cd07572">
    <property type="entry name" value="nit"/>
    <property type="match status" value="1"/>
</dbReference>
<dbReference type="EMBL" id="JARGDH010000004">
    <property type="protein sequence ID" value="KAL0269490.1"/>
    <property type="molecule type" value="Genomic_DNA"/>
</dbReference>